<dbReference type="Proteomes" id="UP001058120">
    <property type="component" value="Chromosome"/>
</dbReference>
<evidence type="ECO:0000313" key="3">
    <source>
        <dbReference type="EMBL" id="UWX06245.1"/>
    </source>
</evidence>
<evidence type="ECO:0000256" key="1">
    <source>
        <dbReference type="SAM" id="MobiDB-lite"/>
    </source>
</evidence>
<dbReference type="InterPro" id="IPR011990">
    <property type="entry name" value="TPR-like_helical_dom_sf"/>
</dbReference>
<proteinExistence type="predicted"/>
<feature type="chain" id="PRO_5045779277" evidence="2">
    <location>
        <begin position="23"/>
        <end position="1011"/>
    </location>
</feature>
<dbReference type="Gene3D" id="1.25.40.10">
    <property type="entry name" value="Tetratricopeptide repeat domain"/>
    <property type="match status" value="2"/>
</dbReference>
<sequence>MKIKIILSALLLTFANIPFAHALTWSFAQNNNFDQIIISNNLNKEKIETIRTDTNKILIQGKNFDKNLQLVKGNLITDVIPTEYGLTVLLNDNAFGFIQNTDKDTLIIGIYKDPLGARWKPTEQRIEFNNQVSEKEETVKAKLEELKAEQKNPANNAATLQKKETTQNTAAASGVPAAIPSDKTANSTQAEHSPQKQSPLAKHMLVAEASTKAPANQASQPEPIKTEELPADKHASEFTPPSVSYKLNTNPPTEAAPITPEELKTNELKQQVTDKNKNSNSGSSELIQQKQENLPLVIEDKTHDTVIPNTPEEAGLVPAEPDKQEINPDAPPVGEIIYVDEQGNEVPPPLDIPATIQTMRKAYNLGVYETVFEEAEKLKGFNLPKNLLEEIYYNRAKAFFIMNSTNIANVGEQFINFAHEALNASSESSRKPEILADLVVTYLALNRPEEARAYTDMLYKNFPYSVDTPNAILLLSDYYLKQNEYAIASQYLQILIDNYPDNTYAKNAALLQIKALHKLGNNERTLSMINFTDRRWPKVYLESSDYLVIKAYIFEEQGLIQEAIATYWQIFNLNPKAENAGDILFKIANLYFDINEKESAKKVLNQLYQEFPEHKNAPKALLYVGENGRYDNGLSLDETIQIFSEPNSEYPPKYYRKIIAEYPDSKEAVLAKLRLATQTYLEKNYLEAAHLAQNLFNENIDKIESDNALDLLHRAFNPLMELSLAEQNFERTLILWEDFPAIHAFYEPISVNLRMAMARAYLNRDDTAKAEELLTYFMDRTPKNDEEYQNGLYAYDIFLAHAINKQDWNKVLEINQKISPWTLPVEKENNRKYTTALAAENIGLEARALPLWQELAANESIPLYQRAYAQYFIARDAEKKQNLRGAYQANLDALAMFEDLRSMQSPYSSMERERESIAALMDITEIAGRYTESMEWLNRYRNYVSNTSTDYAGLQLREARLHKKMGDTTRWKSILEDIRRREPESVYGKMASSELNTFEMARDLTRFTGNN</sequence>
<dbReference type="SUPFAM" id="SSF48452">
    <property type="entry name" value="TPR-like"/>
    <property type="match status" value="2"/>
</dbReference>
<feature type="compositionally biased region" description="Polar residues" evidence="1">
    <location>
        <begin position="183"/>
        <end position="198"/>
    </location>
</feature>
<feature type="signal peptide" evidence="2">
    <location>
        <begin position="1"/>
        <end position="22"/>
    </location>
</feature>
<name>A0ABY5Y220_9BACT</name>
<dbReference type="Pfam" id="PF13174">
    <property type="entry name" value="TPR_6"/>
    <property type="match status" value="2"/>
</dbReference>
<reference evidence="3" key="1">
    <citation type="submission" date="2020-12" db="EMBL/GenBank/DDBJ databases">
        <title>Taurinivorans muris gen. nov., sp. nov., fundamental and realized metabolic niche of a ubiquitous sulfidogenic bacterium in the murine intestine.</title>
        <authorList>
            <person name="Ye H."/>
            <person name="Hanson B.T."/>
            <person name="Loy A."/>
        </authorList>
    </citation>
    <scope>NUCLEOTIDE SEQUENCE</scope>
    <source>
        <strain evidence="3">LT0009</strain>
    </source>
</reference>
<keyword evidence="2" id="KW-0732">Signal</keyword>
<feature type="compositionally biased region" description="Basic and acidic residues" evidence="1">
    <location>
        <begin position="224"/>
        <end position="236"/>
    </location>
</feature>
<dbReference type="EMBL" id="CP065938">
    <property type="protein sequence ID" value="UWX06245.1"/>
    <property type="molecule type" value="Genomic_DNA"/>
</dbReference>
<feature type="compositionally biased region" description="Low complexity" evidence="1">
    <location>
        <begin position="248"/>
        <end position="260"/>
    </location>
</feature>
<accession>A0ABY5Y220</accession>
<dbReference type="InterPro" id="IPR019734">
    <property type="entry name" value="TPR_rpt"/>
</dbReference>
<evidence type="ECO:0000313" key="4">
    <source>
        <dbReference type="Proteomes" id="UP001058120"/>
    </source>
</evidence>
<feature type="region of interest" description="Disordered" evidence="1">
    <location>
        <begin position="148"/>
        <end position="264"/>
    </location>
</feature>
<protein>
    <submittedName>
        <fullName evidence="3">Tetratricopeptide repeat protein</fullName>
    </submittedName>
</protein>
<evidence type="ECO:0000256" key="2">
    <source>
        <dbReference type="SAM" id="SignalP"/>
    </source>
</evidence>
<gene>
    <name evidence="3" type="ORF">JBF11_02715</name>
</gene>
<dbReference type="SMART" id="SM00028">
    <property type="entry name" value="TPR"/>
    <property type="match status" value="4"/>
</dbReference>
<dbReference type="RefSeq" id="WP_334315848.1">
    <property type="nucleotide sequence ID" value="NZ_CP065938.1"/>
</dbReference>
<organism evidence="3 4">
    <name type="scientific">Taurinivorans muris</name>
    <dbReference type="NCBI Taxonomy" id="2787751"/>
    <lineage>
        <taxon>Bacteria</taxon>
        <taxon>Pseudomonadati</taxon>
        <taxon>Thermodesulfobacteriota</taxon>
        <taxon>Desulfovibrionia</taxon>
        <taxon>Desulfovibrionales</taxon>
        <taxon>Desulfovibrionaceae</taxon>
        <taxon>Taurinivorans</taxon>
    </lineage>
</organism>
<keyword evidence="4" id="KW-1185">Reference proteome</keyword>